<dbReference type="EMBL" id="UFSM01000001">
    <property type="protein sequence ID" value="SUU87204.1"/>
    <property type="molecule type" value="Genomic_DNA"/>
</dbReference>
<dbReference type="InterPro" id="IPR035936">
    <property type="entry name" value="BB2672"/>
</dbReference>
<dbReference type="OrthoDB" id="9803312at2"/>
<dbReference type="AlphaFoldDB" id="A0A380WGE4"/>
<sequence length="194" mass="20656">MPDFPIRKIAVTIEEILHDGGPPAHIPRRRAAALAVVKNPFAGRYVEELETAMEDLKPLGLMLSDRLIAALGGDAKAIDGYGKGAIVGSAGELEHGALWHVPGGYAMRERLGEAKAIVPSAKKLGAFGARLDVPIGHVNAAYVRSHFDAMEVGVPDGPRPDEIVFALVMTSGPRIHDRMGGLKASDIKAWDGLR</sequence>
<name>A0A380WGE4_AMIAI</name>
<dbReference type="InterPro" id="IPR009569">
    <property type="entry name" value="AA_synth_put"/>
</dbReference>
<dbReference type="Pfam" id="PF06684">
    <property type="entry name" value="AA_synth"/>
    <property type="match status" value="1"/>
</dbReference>
<accession>A0A380WGE4</accession>
<gene>
    <name evidence="1" type="ORF">NCTC10684_00396</name>
</gene>
<reference evidence="1 2" key="1">
    <citation type="submission" date="2018-06" db="EMBL/GenBank/DDBJ databases">
        <authorList>
            <consortium name="Pathogen Informatics"/>
            <person name="Doyle S."/>
        </authorList>
    </citation>
    <scope>NUCLEOTIDE SEQUENCE [LARGE SCALE GENOMIC DNA]</scope>
    <source>
        <strain evidence="1 2">NCTC10684</strain>
    </source>
</reference>
<organism evidence="1 2">
    <name type="scientific">Aminobacter aminovorans</name>
    <name type="common">Chelatobacter heintzii</name>
    <dbReference type="NCBI Taxonomy" id="83263"/>
    <lineage>
        <taxon>Bacteria</taxon>
        <taxon>Pseudomonadati</taxon>
        <taxon>Pseudomonadota</taxon>
        <taxon>Alphaproteobacteria</taxon>
        <taxon>Hyphomicrobiales</taxon>
        <taxon>Phyllobacteriaceae</taxon>
        <taxon>Aminobacter</taxon>
    </lineage>
</organism>
<dbReference type="Gene3D" id="3.30.1330.110">
    <property type="entry name" value="BB2672"/>
    <property type="match status" value="1"/>
</dbReference>
<proteinExistence type="predicted"/>
<evidence type="ECO:0000313" key="2">
    <source>
        <dbReference type="Proteomes" id="UP000254701"/>
    </source>
</evidence>
<dbReference type="SUPFAM" id="SSF160519">
    <property type="entry name" value="BB2672-like"/>
    <property type="match status" value="1"/>
</dbReference>
<protein>
    <submittedName>
        <fullName evidence="1">Protein of uncharacterized function (DUF1185)</fullName>
    </submittedName>
</protein>
<dbReference type="Proteomes" id="UP000254701">
    <property type="component" value="Unassembled WGS sequence"/>
</dbReference>
<evidence type="ECO:0000313" key="1">
    <source>
        <dbReference type="EMBL" id="SUU87204.1"/>
    </source>
</evidence>
<dbReference type="RefSeq" id="WP_115729744.1">
    <property type="nucleotide sequence ID" value="NZ_BAAAVY010000011.1"/>
</dbReference>